<accession>A0A845QIZ4</accession>
<name>A0A845QIZ4_9FIRM</name>
<dbReference type="RefSeq" id="WP_160202141.1">
    <property type="nucleotide sequence ID" value="NZ_QXWK01000016.1"/>
</dbReference>
<sequence>MGLLYDLSQKYKTLSIVGMAKNAGKTTALNYLIEEADDEGITLGITSTGRDGETQDLVTGTEKPKVYLYEDTIVSVPTQLYDLAEAGLEIVKKSDYRTSIGDLLLCRVADSGYVQIAGPVATAHTKKMCEEMFEMGCELILIDGAIDRKSIASPETSDAIILSTGAVLSRSMKKVIEDTAHIIGLYSLPELEECKARALIAEHMNLDKILLIKGDNIEALDLATGLGSSRFIDEAIDDETEYVYIPGAFTNSVIADINPSKLKRVHFVLKDPTKIFINQMDWGKLRKKKFKVSVMKNIKVAAVTVNPIAPSGYSFDHKALRDAMQEALPDIPVIDVRI</sequence>
<dbReference type="AlphaFoldDB" id="A0A845QIZ4"/>
<dbReference type="EMBL" id="QXWK01000016">
    <property type="protein sequence ID" value="NBH61859.1"/>
    <property type="molecule type" value="Genomic_DNA"/>
</dbReference>
<evidence type="ECO:0000313" key="2">
    <source>
        <dbReference type="Proteomes" id="UP000446866"/>
    </source>
</evidence>
<dbReference type="Proteomes" id="UP000446866">
    <property type="component" value="Unassembled WGS sequence"/>
</dbReference>
<evidence type="ECO:0000313" key="1">
    <source>
        <dbReference type="EMBL" id="NBH61859.1"/>
    </source>
</evidence>
<reference evidence="1 2" key="1">
    <citation type="submission" date="2018-08" db="EMBL/GenBank/DDBJ databases">
        <title>Murine metabolic-syndrome-specific gut microbial biobank.</title>
        <authorList>
            <person name="Liu C."/>
        </authorList>
    </citation>
    <scope>NUCLEOTIDE SEQUENCE [LARGE SCALE GENOMIC DNA]</scope>
    <source>
        <strain evidence="1 2">28</strain>
    </source>
</reference>
<gene>
    <name evidence="1" type="ORF">D0435_09365</name>
</gene>
<protein>
    <submittedName>
        <fullName evidence="1">Uncharacterized protein</fullName>
    </submittedName>
</protein>
<comment type="caution">
    <text evidence="1">The sequence shown here is derived from an EMBL/GenBank/DDBJ whole genome shotgun (WGS) entry which is preliminary data.</text>
</comment>
<organism evidence="1 2">
    <name type="scientific">Anaerotruncus colihominis</name>
    <dbReference type="NCBI Taxonomy" id="169435"/>
    <lineage>
        <taxon>Bacteria</taxon>
        <taxon>Bacillati</taxon>
        <taxon>Bacillota</taxon>
        <taxon>Clostridia</taxon>
        <taxon>Eubacteriales</taxon>
        <taxon>Oscillospiraceae</taxon>
        <taxon>Anaerotruncus</taxon>
    </lineage>
</organism>
<proteinExistence type="predicted"/>
<keyword evidence="2" id="KW-1185">Reference proteome</keyword>